<keyword evidence="3" id="KW-1185">Reference proteome</keyword>
<gene>
    <name evidence="2" type="ORF">SAMN05216258_104114</name>
</gene>
<feature type="chain" id="PRO_5011744691" description="Outer membrane protein beta-barrel domain-containing protein" evidence="1">
    <location>
        <begin position="24"/>
        <end position="251"/>
    </location>
</feature>
<evidence type="ECO:0000256" key="1">
    <source>
        <dbReference type="SAM" id="SignalP"/>
    </source>
</evidence>
<protein>
    <recommendedName>
        <fullName evidence="4">Outer membrane protein beta-barrel domain-containing protein</fullName>
    </recommendedName>
</protein>
<sequence>MSISLRARCRGALLALAAFGAVAGQGAPARADGPFTVLPANVAPLAERRADGYAPTSWLTFSQVDSVCGGECAVTLSAGKFVETNMSEIFLYGEPVAPWEYEFGEDYIISLAGSRRVATLFDVIDLEAEVGVAQRFGLESTVEFWVGGYARWTAFPWNDHVRTTIAINTGLNYATDVTALERKRGDTPNGSNLLHYLAPEITVAHPDWKRSEVVFRFHHRSGGEMLWGDSWLFNGVSGGAQYFTLGLRQRF</sequence>
<dbReference type="AlphaFoldDB" id="A0A1I3F7V7"/>
<dbReference type="Proteomes" id="UP000199377">
    <property type="component" value="Unassembled WGS sequence"/>
</dbReference>
<dbReference type="STRING" id="1114924.SAMN05216258_104114"/>
<accession>A0A1I3F7V7</accession>
<dbReference type="OrthoDB" id="323914at2"/>
<evidence type="ECO:0000313" key="2">
    <source>
        <dbReference type="EMBL" id="SFI07278.1"/>
    </source>
</evidence>
<name>A0A1I3F7V7_9RHOB</name>
<dbReference type="EMBL" id="FOQH01000004">
    <property type="protein sequence ID" value="SFI07278.1"/>
    <property type="molecule type" value="Genomic_DNA"/>
</dbReference>
<proteinExistence type="predicted"/>
<evidence type="ECO:0000313" key="3">
    <source>
        <dbReference type="Proteomes" id="UP000199377"/>
    </source>
</evidence>
<evidence type="ECO:0008006" key="4">
    <source>
        <dbReference type="Google" id="ProtNLM"/>
    </source>
</evidence>
<feature type="signal peptide" evidence="1">
    <location>
        <begin position="1"/>
        <end position="23"/>
    </location>
</feature>
<organism evidence="2 3">
    <name type="scientific">Albimonas pacifica</name>
    <dbReference type="NCBI Taxonomy" id="1114924"/>
    <lineage>
        <taxon>Bacteria</taxon>
        <taxon>Pseudomonadati</taxon>
        <taxon>Pseudomonadota</taxon>
        <taxon>Alphaproteobacteria</taxon>
        <taxon>Rhodobacterales</taxon>
        <taxon>Paracoccaceae</taxon>
        <taxon>Albimonas</taxon>
    </lineage>
</organism>
<dbReference type="RefSeq" id="WP_092859418.1">
    <property type="nucleotide sequence ID" value="NZ_FOQH01000004.1"/>
</dbReference>
<reference evidence="2 3" key="1">
    <citation type="submission" date="2016-10" db="EMBL/GenBank/DDBJ databases">
        <authorList>
            <person name="de Groot N.N."/>
        </authorList>
    </citation>
    <scope>NUCLEOTIDE SEQUENCE [LARGE SCALE GENOMIC DNA]</scope>
    <source>
        <strain evidence="2 3">CGMCC 1.11030</strain>
    </source>
</reference>
<keyword evidence="1" id="KW-0732">Signal</keyword>